<feature type="region of interest" description="Disordered" evidence="9">
    <location>
        <begin position="250"/>
        <end position="277"/>
    </location>
</feature>
<protein>
    <recommendedName>
        <fullName evidence="8">Abasic site processing protein</fullName>
        <ecNumber evidence="8">3.4.-.-</ecNumber>
    </recommendedName>
</protein>
<dbReference type="EC" id="3.4.-.-" evidence="8"/>
<dbReference type="GO" id="GO:0106300">
    <property type="term" value="P:protein-DNA covalent cross-linking repair"/>
    <property type="evidence" value="ECO:0007669"/>
    <property type="project" value="InterPro"/>
</dbReference>
<evidence type="ECO:0000313" key="10">
    <source>
        <dbReference type="EMBL" id="MBB5092652.1"/>
    </source>
</evidence>
<evidence type="ECO:0000256" key="3">
    <source>
        <dbReference type="ARBA" id="ARBA00022763"/>
    </source>
</evidence>
<keyword evidence="11" id="KW-1185">Reference proteome</keyword>
<evidence type="ECO:0000256" key="5">
    <source>
        <dbReference type="ARBA" id="ARBA00023124"/>
    </source>
</evidence>
<accession>A0A7W8ALL5</accession>
<reference evidence="10 11" key="1">
    <citation type="submission" date="2020-08" db="EMBL/GenBank/DDBJ databases">
        <title>Genomic Encyclopedia of Type Strains, Phase IV (KMG-IV): sequencing the most valuable type-strain genomes for metagenomic binning, comparative biology and taxonomic classification.</title>
        <authorList>
            <person name="Goeker M."/>
        </authorList>
    </citation>
    <scope>NUCLEOTIDE SEQUENCE [LARGE SCALE GENOMIC DNA]</scope>
    <source>
        <strain evidence="10 11">DSM 25620</strain>
    </source>
</reference>
<gene>
    <name evidence="10" type="ORF">HNQ68_003215</name>
</gene>
<dbReference type="InterPro" id="IPR036590">
    <property type="entry name" value="SRAP-like"/>
</dbReference>
<keyword evidence="3" id="KW-0227">DNA damage</keyword>
<comment type="caution">
    <text evidence="10">The sequence shown here is derived from an EMBL/GenBank/DDBJ whole genome shotgun (WGS) entry which is preliminary data.</text>
</comment>
<keyword evidence="6" id="KW-0238">DNA-binding</keyword>
<evidence type="ECO:0000313" key="11">
    <source>
        <dbReference type="Proteomes" id="UP000531231"/>
    </source>
</evidence>
<evidence type="ECO:0000256" key="2">
    <source>
        <dbReference type="ARBA" id="ARBA00022670"/>
    </source>
</evidence>
<comment type="similarity">
    <text evidence="1 8">Belongs to the SOS response-associated peptidase family.</text>
</comment>
<dbReference type="GO" id="GO:0008233">
    <property type="term" value="F:peptidase activity"/>
    <property type="evidence" value="ECO:0007669"/>
    <property type="project" value="UniProtKB-KW"/>
</dbReference>
<organism evidence="10 11">
    <name type="scientific">Pseudochrobactrum saccharolyticum</name>
    <dbReference type="NCBI Taxonomy" id="354352"/>
    <lineage>
        <taxon>Bacteria</taxon>
        <taxon>Pseudomonadati</taxon>
        <taxon>Pseudomonadota</taxon>
        <taxon>Alphaproteobacteria</taxon>
        <taxon>Hyphomicrobiales</taxon>
        <taxon>Brucellaceae</taxon>
        <taxon>Pseudochrobactrum</taxon>
    </lineage>
</organism>
<evidence type="ECO:0000256" key="6">
    <source>
        <dbReference type="ARBA" id="ARBA00023125"/>
    </source>
</evidence>
<proteinExistence type="inferred from homology"/>
<dbReference type="PANTHER" id="PTHR13604">
    <property type="entry name" value="DC12-RELATED"/>
    <property type="match status" value="1"/>
</dbReference>
<dbReference type="Pfam" id="PF02586">
    <property type="entry name" value="SRAP"/>
    <property type="match status" value="1"/>
</dbReference>
<keyword evidence="2 8" id="KW-0645">Protease</keyword>
<dbReference type="AlphaFoldDB" id="A0A7W8ALL5"/>
<dbReference type="EMBL" id="JACHIL010000007">
    <property type="protein sequence ID" value="MBB5092652.1"/>
    <property type="molecule type" value="Genomic_DNA"/>
</dbReference>
<sequence length="277" mass="31417">MTFTVKLATPNIMCGRFALLATIDEVEAQFGVIVDEAFPPRYNISPTQPIMIVMNGETPAPGSNRPDRIAMLVRWGFVPSWTKDPLNFPLMINARSETAHEKPSFRTAMEHRRSLLPVTGFYEWRKLGDGRKQAYWIRPRHGGTVAFGALMETWVSGDGSQMDTAAILTTASNHALSHIHDRLPLVIHPEDYQEWLDCKRNRAKDVKHLLKPVQDDFFEAIPVSDKINNARYFGTDVHEVVEELTVSQEPVVKKPAKPKKTAVKKKTDDNDDQFSMF</sequence>
<dbReference type="GO" id="GO:0003697">
    <property type="term" value="F:single-stranded DNA binding"/>
    <property type="evidence" value="ECO:0007669"/>
    <property type="project" value="InterPro"/>
</dbReference>
<keyword evidence="4 8" id="KW-0378">Hydrolase</keyword>
<evidence type="ECO:0000256" key="8">
    <source>
        <dbReference type="RuleBase" id="RU364100"/>
    </source>
</evidence>
<feature type="compositionally biased region" description="Basic residues" evidence="9">
    <location>
        <begin position="254"/>
        <end position="264"/>
    </location>
</feature>
<evidence type="ECO:0000256" key="7">
    <source>
        <dbReference type="ARBA" id="ARBA00023239"/>
    </source>
</evidence>
<evidence type="ECO:0000256" key="4">
    <source>
        <dbReference type="ARBA" id="ARBA00022801"/>
    </source>
</evidence>
<dbReference type="SUPFAM" id="SSF143081">
    <property type="entry name" value="BB1717-like"/>
    <property type="match status" value="1"/>
</dbReference>
<dbReference type="Proteomes" id="UP000531231">
    <property type="component" value="Unassembled WGS sequence"/>
</dbReference>
<evidence type="ECO:0000256" key="1">
    <source>
        <dbReference type="ARBA" id="ARBA00008136"/>
    </source>
</evidence>
<keyword evidence="5" id="KW-0190">Covalent protein-DNA linkage</keyword>
<dbReference type="InterPro" id="IPR003738">
    <property type="entry name" value="SRAP"/>
</dbReference>
<evidence type="ECO:0000256" key="9">
    <source>
        <dbReference type="SAM" id="MobiDB-lite"/>
    </source>
</evidence>
<name>A0A7W8ALL5_9HYPH</name>
<keyword evidence="7" id="KW-0456">Lyase</keyword>
<dbReference type="GO" id="GO:0006508">
    <property type="term" value="P:proteolysis"/>
    <property type="evidence" value="ECO:0007669"/>
    <property type="project" value="UniProtKB-KW"/>
</dbReference>
<dbReference type="PANTHER" id="PTHR13604:SF0">
    <property type="entry name" value="ABASIC SITE PROCESSING PROTEIN HMCES"/>
    <property type="match status" value="1"/>
</dbReference>
<dbReference type="GO" id="GO:0016829">
    <property type="term" value="F:lyase activity"/>
    <property type="evidence" value="ECO:0007669"/>
    <property type="project" value="UniProtKB-KW"/>
</dbReference>
<dbReference type="Gene3D" id="3.90.1680.10">
    <property type="entry name" value="SOS response associated peptidase-like"/>
    <property type="match status" value="1"/>
</dbReference>